<accession>A0A510KQ36</accession>
<reference evidence="1 2" key="1">
    <citation type="submission" date="2019-07" db="EMBL/GenBank/DDBJ databases">
        <title>Complete Genome Sequence of Leptotrichia wadei Strain JMUB3936.</title>
        <authorList>
            <person name="Watanabe S."/>
            <person name="Cui L."/>
        </authorList>
    </citation>
    <scope>NUCLEOTIDE SEQUENCE [LARGE SCALE GENOMIC DNA]</scope>
    <source>
        <strain evidence="1 2">JMUB3936</strain>
    </source>
</reference>
<evidence type="ECO:0000313" key="1">
    <source>
        <dbReference type="EMBL" id="BBM53754.1"/>
    </source>
</evidence>
<dbReference type="AlphaFoldDB" id="A0A510KQ36"/>
<gene>
    <name evidence="1" type="ORF">JMUB3936_0017</name>
</gene>
<protein>
    <submittedName>
        <fullName evidence="1">Uncharacterized protein</fullName>
    </submittedName>
</protein>
<dbReference type="Proteomes" id="UP000321944">
    <property type="component" value="Chromosome"/>
</dbReference>
<dbReference type="EMBL" id="AP019841">
    <property type="protein sequence ID" value="BBM53754.1"/>
    <property type="molecule type" value="Genomic_DNA"/>
</dbReference>
<evidence type="ECO:0000313" key="2">
    <source>
        <dbReference type="Proteomes" id="UP000321944"/>
    </source>
</evidence>
<dbReference type="RefSeq" id="WP_147002658.1">
    <property type="nucleotide sequence ID" value="NZ_AP019841.1"/>
</dbReference>
<proteinExistence type="predicted"/>
<dbReference type="OrthoDB" id="80430at2"/>
<sequence length="173" mass="21076">MIIKDCSEAKKIFLHYNGSYFHMQREEYLDQYMKFNISKKEERKWLKEKVEKILSTISEVKNINLKYDKYWNILYILTETLEDNHLLDKTISAFEKDLKYLDIFSINMILEMIHDNKKIWKNFKKKLKKIIQNNDISKNEIISKEHNKLKGTQFLTEDKVIKKYREILSKLQS</sequence>
<name>A0A510KQ36_9FUSO</name>
<organism evidence="1 2">
    <name type="scientific">Leptotrichia wadei</name>
    <dbReference type="NCBI Taxonomy" id="157687"/>
    <lineage>
        <taxon>Bacteria</taxon>
        <taxon>Fusobacteriati</taxon>
        <taxon>Fusobacteriota</taxon>
        <taxon>Fusobacteriia</taxon>
        <taxon>Fusobacteriales</taxon>
        <taxon>Leptotrichiaceae</taxon>
        <taxon>Leptotrichia</taxon>
    </lineage>
</organism>